<protein>
    <submittedName>
        <fullName evidence="1">Uncharacterized protein</fullName>
    </submittedName>
</protein>
<evidence type="ECO:0000313" key="2">
    <source>
        <dbReference type="Proteomes" id="UP001230649"/>
    </source>
</evidence>
<comment type="caution">
    <text evidence="1">The sequence shown here is derived from an EMBL/GenBank/DDBJ whole genome shotgun (WGS) entry which is preliminary data.</text>
</comment>
<sequence length="634" mass="69041">MNYFTSHGQPYQPHLGYEPNYNPELSPYSDLSPPLKPEQDTYATTPGFNPEPPHPTEPWNQAPQWHPADPSSEYAFTGTQESITKVGGLRPTIVLVVSLIILAAGCFSIAAQHVHIVFRQSVFNSRWINASTVAAILAISGTILAAAYINLLGLIGRIWLWKQIEKKRQVKLGQVMVIASKGAIDELLYAVSVNKISRDSHAYTVPQFGIGKASFIIAVALVWVIPPAISGALQPIWGRQTDLVAGDRRYFHIAGSGGNTTLPVLVDCFDRSAPSRCPAREYYADHHMSMQYSLGGYSSYYQSFGVQQNTTPPASIHMEVAESWKGVSKRRLNTDRNMVTATACVPVINSTVSCAITRDPPGLTISGGRITYPTVCGQVQIGDANDSPGGGYANTCPDGGANNSTISLYYTFVPASGTISAQVKCDVSITENYRWLTYFNADVWYKDQGECADGRIDQLSYAETLPLVSSVAYVLAGSSASASSTQSGGDNPLFSLMQVWLLANTAQSVERIQLMVQSGVSTASTIVYAMGYRNNEGTPSGRNMELLDAWVVYGAYTWSGGFRGYLWAAFLLVAATCGIVVSITAFFVPRLRYDPGNFAQTMFMIRQPQPQGDTNIAFQPLPQKYGELPLTINR</sequence>
<name>A0ACC2VHK3_9TREE</name>
<keyword evidence="2" id="KW-1185">Reference proteome</keyword>
<dbReference type="EMBL" id="JASBWS010000095">
    <property type="protein sequence ID" value="KAJ9098296.1"/>
    <property type="molecule type" value="Genomic_DNA"/>
</dbReference>
<evidence type="ECO:0000313" key="1">
    <source>
        <dbReference type="EMBL" id="KAJ9098296.1"/>
    </source>
</evidence>
<organism evidence="1 2">
    <name type="scientific">Naganishia adeliensis</name>
    <dbReference type="NCBI Taxonomy" id="92952"/>
    <lineage>
        <taxon>Eukaryota</taxon>
        <taxon>Fungi</taxon>
        <taxon>Dikarya</taxon>
        <taxon>Basidiomycota</taxon>
        <taxon>Agaricomycotina</taxon>
        <taxon>Tremellomycetes</taxon>
        <taxon>Filobasidiales</taxon>
        <taxon>Filobasidiaceae</taxon>
        <taxon>Naganishia</taxon>
    </lineage>
</organism>
<accession>A0ACC2VHK3</accession>
<gene>
    <name evidence="1" type="ORF">QFC20_006006</name>
</gene>
<dbReference type="Proteomes" id="UP001230649">
    <property type="component" value="Unassembled WGS sequence"/>
</dbReference>
<proteinExistence type="predicted"/>
<reference evidence="1" key="1">
    <citation type="submission" date="2023-04" db="EMBL/GenBank/DDBJ databases">
        <title>Draft Genome sequencing of Naganishia species isolated from polar environments using Oxford Nanopore Technology.</title>
        <authorList>
            <person name="Leo P."/>
            <person name="Venkateswaran K."/>
        </authorList>
    </citation>
    <scope>NUCLEOTIDE SEQUENCE</scope>
    <source>
        <strain evidence="1">MNA-CCFEE 5262</strain>
    </source>
</reference>